<feature type="active site" evidence="1">
    <location>
        <position position="191"/>
    </location>
</feature>
<sequence length="311" mass="35094">MWAGGGASCLIVYVDVIWLLNVCFDALLLWLAALMLKRPVIWWRLLAGALIGSLLVVLLFTPFSAIAQHPLVKVAVSILIVLAAFGFKRPRYMIENMMAFYFATFAIGGGMLAVHYLFVPQLSVQQEWLIMPPGAGDPVSWLFVVIGFPVLWLFSRRRVENIREKKLRFEHIIDVIVVWDGRPLALRGLIDSGNQLFDPVTKTPVMVVDREKAKEVLPEELTMHMATMTFDDLPEQWAHRLRLIPYRAVGSGPQMMMAIKPDRIMLLYEDQWLEVKQGLVALSANSLSTDGEYSCIVHPKMVQSGKKLTAS</sequence>
<dbReference type="PIRSF" id="PIRSF018571">
    <property type="entry name" value="SpoIIGA"/>
    <property type="match status" value="1"/>
</dbReference>
<dbReference type="InterPro" id="IPR005081">
    <property type="entry name" value="SpoIIGA"/>
</dbReference>
<dbReference type="NCBIfam" id="TIGR02854">
    <property type="entry name" value="spore_II_GA"/>
    <property type="match status" value="1"/>
</dbReference>
<keyword evidence="2" id="KW-0472">Membrane</keyword>
<dbReference type="Proteomes" id="UP000001578">
    <property type="component" value="Chromosome"/>
</dbReference>
<evidence type="ECO:0000313" key="3">
    <source>
        <dbReference type="EMBL" id="ABO66369.1"/>
    </source>
</evidence>
<protein>
    <submittedName>
        <fullName evidence="3">Sporulation specific protein SpoIIGA</fullName>
    </submittedName>
</protein>
<dbReference type="GO" id="GO:0006508">
    <property type="term" value="P:proteolysis"/>
    <property type="evidence" value="ECO:0007669"/>
    <property type="project" value="InterPro"/>
</dbReference>
<dbReference type="eggNOG" id="ENOG50301AF">
    <property type="taxonomic scope" value="Bacteria"/>
</dbReference>
<proteinExistence type="predicted"/>
<dbReference type="AlphaFoldDB" id="A4IM15"/>
<feature type="transmembrane region" description="Helical" evidence="2">
    <location>
        <begin position="99"/>
        <end position="118"/>
    </location>
</feature>
<reference evidence="3 4" key="1">
    <citation type="journal article" date="2007" name="Proc. Natl. Acad. Sci. U.S.A.">
        <title>Genome and proteome of long-chain alkane degrading Geobacillus thermodenitrificans NG80-2 isolated from a deep-subsurface oil reservoir.</title>
        <authorList>
            <person name="Feng L."/>
            <person name="Wang W."/>
            <person name="Cheng J."/>
            <person name="Ren Y."/>
            <person name="Zhao G."/>
            <person name="Gao C."/>
            <person name="Tang Y."/>
            <person name="Liu X."/>
            <person name="Han W."/>
            <person name="Peng X."/>
            <person name="Liu R."/>
            <person name="Wang L."/>
        </authorList>
    </citation>
    <scope>NUCLEOTIDE SEQUENCE [LARGE SCALE GENOMIC DNA]</scope>
    <source>
        <strain evidence="3 4">NG80-2</strain>
    </source>
</reference>
<dbReference type="KEGG" id="gtn:GTNG_0991"/>
<keyword evidence="2" id="KW-1133">Transmembrane helix</keyword>
<feature type="transmembrane region" description="Helical" evidence="2">
    <location>
        <begin position="138"/>
        <end position="155"/>
    </location>
</feature>
<evidence type="ECO:0000256" key="1">
    <source>
        <dbReference type="PIRSR" id="PIRSR018571-1"/>
    </source>
</evidence>
<dbReference type="HOGENOM" id="CLU_059158_0_0_9"/>
<accession>A4IM15</accession>
<keyword evidence="2" id="KW-0812">Transmembrane</keyword>
<feature type="transmembrane region" description="Helical" evidence="2">
    <location>
        <begin position="41"/>
        <end position="60"/>
    </location>
</feature>
<gene>
    <name evidence="3" type="ordered locus">GTNG_0991</name>
</gene>
<evidence type="ECO:0000313" key="4">
    <source>
        <dbReference type="Proteomes" id="UP000001578"/>
    </source>
</evidence>
<dbReference type="EMBL" id="CP000557">
    <property type="protein sequence ID" value="ABO66369.1"/>
    <property type="molecule type" value="Genomic_DNA"/>
</dbReference>
<name>A4IM15_GEOTN</name>
<organism evidence="3 4">
    <name type="scientific">Geobacillus thermodenitrificans (strain NG80-2)</name>
    <dbReference type="NCBI Taxonomy" id="420246"/>
    <lineage>
        <taxon>Bacteria</taxon>
        <taxon>Bacillati</taxon>
        <taxon>Bacillota</taxon>
        <taxon>Bacilli</taxon>
        <taxon>Bacillales</taxon>
        <taxon>Anoxybacillaceae</taxon>
        <taxon>Geobacillus</taxon>
    </lineage>
</organism>
<dbReference type="GO" id="GO:0004190">
    <property type="term" value="F:aspartic-type endopeptidase activity"/>
    <property type="evidence" value="ECO:0007669"/>
    <property type="project" value="InterPro"/>
</dbReference>
<dbReference type="Pfam" id="PF03419">
    <property type="entry name" value="Peptidase_U4"/>
    <property type="match status" value="1"/>
</dbReference>
<dbReference type="MEROPS" id="A36.001"/>
<dbReference type="GO" id="GO:0030436">
    <property type="term" value="P:asexual sporulation"/>
    <property type="evidence" value="ECO:0007669"/>
    <property type="project" value="InterPro"/>
</dbReference>
<feature type="transmembrane region" description="Helical" evidence="2">
    <location>
        <begin position="12"/>
        <end position="34"/>
    </location>
</feature>
<evidence type="ECO:0000256" key="2">
    <source>
        <dbReference type="SAM" id="Phobius"/>
    </source>
</evidence>
<feature type="transmembrane region" description="Helical" evidence="2">
    <location>
        <begin position="66"/>
        <end position="87"/>
    </location>
</feature>